<name>A0A1X9YSI2_9BACT</name>
<dbReference type="KEGG" id="pact:CA264_10390"/>
<gene>
    <name evidence="1" type="ORF">CA264_10390</name>
</gene>
<proteinExistence type="predicted"/>
<reference evidence="2" key="1">
    <citation type="submission" date="2017-05" db="EMBL/GenBank/DDBJ databases">
        <authorList>
            <person name="Ray J."/>
            <person name="Price M."/>
            <person name="Deutschbauer A."/>
        </authorList>
    </citation>
    <scope>NUCLEOTIDE SEQUENCE [LARGE SCALE GENOMIC DNA]</scope>
    <source>
        <strain evidence="2">DSM 19842</strain>
    </source>
</reference>
<protein>
    <submittedName>
        <fullName evidence="1">Uncharacterized protein</fullName>
    </submittedName>
</protein>
<dbReference type="AlphaFoldDB" id="A0A1X9YSI2"/>
<sequence>MAVLQHRHTQFLYIIYIKIENRIMPIFTEAQVEKYLDDFFRSLPDNKQYQEREVGAVYFALLDDQFKEEIANPMSDVKELIEQAEEYINMRINGC</sequence>
<dbReference type="EMBL" id="CP021235">
    <property type="protein sequence ID" value="ARS35818.1"/>
    <property type="molecule type" value="Genomic_DNA"/>
</dbReference>
<organism evidence="1 2">
    <name type="scientific">Pontibacter actiniarum</name>
    <dbReference type="NCBI Taxonomy" id="323450"/>
    <lineage>
        <taxon>Bacteria</taxon>
        <taxon>Pseudomonadati</taxon>
        <taxon>Bacteroidota</taxon>
        <taxon>Cytophagia</taxon>
        <taxon>Cytophagales</taxon>
        <taxon>Hymenobacteraceae</taxon>
        <taxon>Pontibacter</taxon>
    </lineage>
</organism>
<evidence type="ECO:0000313" key="2">
    <source>
        <dbReference type="Proteomes" id="UP000266292"/>
    </source>
</evidence>
<keyword evidence="2" id="KW-1185">Reference proteome</keyword>
<dbReference type="Proteomes" id="UP000266292">
    <property type="component" value="Chromosome"/>
</dbReference>
<evidence type="ECO:0000313" key="1">
    <source>
        <dbReference type="EMBL" id="ARS35818.1"/>
    </source>
</evidence>
<accession>A0A1X9YSI2</accession>
<dbReference type="OrthoDB" id="894328at2"/>